<evidence type="ECO:0000313" key="7">
    <source>
        <dbReference type="Proteomes" id="UP001447188"/>
    </source>
</evidence>
<feature type="repeat" description="RCC1" evidence="3">
    <location>
        <begin position="196"/>
        <end position="270"/>
    </location>
</feature>
<feature type="repeat" description="RCC1" evidence="3">
    <location>
        <begin position="502"/>
        <end position="556"/>
    </location>
</feature>
<feature type="repeat" description="RCC1" evidence="3">
    <location>
        <begin position="324"/>
        <end position="378"/>
    </location>
</feature>
<dbReference type="PANTHER" id="PTHR45982">
    <property type="entry name" value="REGULATOR OF CHROMOSOME CONDENSATION"/>
    <property type="match status" value="1"/>
</dbReference>
<feature type="compositionally biased region" description="Basic and acidic residues" evidence="4">
    <location>
        <begin position="10"/>
        <end position="24"/>
    </location>
</feature>
<feature type="compositionally biased region" description="Basic and acidic residues" evidence="4">
    <location>
        <begin position="58"/>
        <end position="69"/>
    </location>
</feature>
<keyword evidence="1" id="KW-0344">Guanine-nucleotide releasing factor</keyword>
<evidence type="ECO:0000256" key="1">
    <source>
        <dbReference type="ARBA" id="ARBA00022658"/>
    </source>
</evidence>
<proteinExistence type="predicted"/>
<dbReference type="PROSITE" id="PS00626">
    <property type="entry name" value="RCC1_2"/>
    <property type="match status" value="2"/>
</dbReference>
<sequence>MAPAVRTSKRKADAVDASKPEEKPTTANTSAPRKGRKIATAKPTTKAAATAKTSKKPVAAEKAKAKTAEKIAPAAKPKKAVAEKKEPKKAATPPPASSFNASQSFSSEVADASQTIPRKKGRTEPPVGPVINSLPTTKLNVYAFGTGDNAELGLGPEPNAKVVKRPRLNTFLLPDKVGVVAVAIGGMHGLALTHEGKVYSWGVNDQYALGRETKVAPREKLAEGSDDSDEDDEPLNALESTPMPVEGFPEGTVITRIAAGDSVSVAVTEQGRVYAWGTFRCADGILGFTAKVRVQPRPILMQTIKNIVDISVGNDHVLALSAEGSVYAWGNGQQFQLGRRVVERTRMNGLIPREFGLPRKKVKYVSTGSYHSFAITKDGRVWAWGLNQFGQCGIFDPAKAGEDSTVIPVPTVVEYLAKYDIVQIAAGEHHSAAITADGDLLMWGRIDAHQLGVDISTLPAVDVISDIAGNPRYLARPHTITDRKFSYIGCGTHHNIAIATDGTAWTWGFGDSYQTGHGPPSEDVEFPRKIENTATKDIKMLFADAGGQFSVLAGLPVPQTNGSN</sequence>
<dbReference type="PROSITE" id="PS00625">
    <property type="entry name" value="RCC1_1"/>
    <property type="match status" value="1"/>
</dbReference>
<feature type="repeat" description="RCC1" evidence="3">
    <location>
        <begin position="271"/>
        <end position="323"/>
    </location>
</feature>
<feature type="compositionally biased region" description="Basic and acidic residues" evidence="4">
    <location>
        <begin position="80"/>
        <end position="89"/>
    </location>
</feature>
<keyword evidence="2" id="KW-0677">Repeat</keyword>
<dbReference type="SUPFAM" id="SSF50985">
    <property type="entry name" value="RCC1/BLIP-II"/>
    <property type="match status" value="1"/>
</dbReference>
<feature type="repeat" description="RCC1" evidence="3">
    <location>
        <begin position="139"/>
        <end position="195"/>
    </location>
</feature>
<feature type="region of interest" description="Disordered" evidence="4">
    <location>
        <begin position="214"/>
        <end position="242"/>
    </location>
</feature>
<protein>
    <recommendedName>
        <fullName evidence="5">RCC1-like domain-containing protein</fullName>
    </recommendedName>
</protein>
<dbReference type="Pfam" id="PF25390">
    <property type="entry name" value="WD40_RLD"/>
    <property type="match status" value="1"/>
</dbReference>
<dbReference type="EMBL" id="JBBBZM010000099">
    <property type="protein sequence ID" value="KAL0634261.1"/>
    <property type="molecule type" value="Genomic_DNA"/>
</dbReference>
<dbReference type="PANTHER" id="PTHR45982:SF1">
    <property type="entry name" value="REGULATOR OF CHROMOSOME CONDENSATION"/>
    <property type="match status" value="1"/>
</dbReference>
<name>A0ABR3GEI6_9PEZI</name>
<evidence type="ECO:0000259" key="5">
    <source>
        <dbReference type="Pfam" id="PF25390"/>
    </source>
</evidence>
<organism evidence="6 7">
    <name type="scientific">Discina gigas</name>
    <dbReference type="NCBI Taxonomy" id="1032678"/>
    <lineage>
        <taxon>Eukaryota</taxon>
        <taxon>Fungi</taxon>
        <taxon>Dikarya</taxon>
        <taxon>Ascomycota</taxon>
        <taxon>Pezizomycotina</taxon>
        <taxon>Pezizomycetes</taxon>
        <taxon>Pezizales</taxon>
        <taxon>Discinaceae</taxon>
        <taxon>Discina</taxon>
    </lineage>
</organism>
<evidence type="ECO:0000256" key="3">
    <source>
        <dbReference type="PROSITE-ProRule" id="PRU00235"/>
    </source>
</evidence>
<feature type="repeat" description="RCC1" evidence="3">
    <location>
        <begin position="438"/>
        <end position="501"/>
    </location>
</feature>
<feature type="repeat" description="RCC1" evidence="3">
    <location>
        <begin position="379"/>
        <end position="437"/>
    </location>
</feature>
<dbReference type="InterPro" id="IPR009091">
    <property type="entry name" value="RCC1/BLIP-II"/>
</dbReference>
<reference evidence="6 7" key="1">
    <citation type="submission" date="2024-02" db="EMBL/GenBank/DDBJ databases">
        <title>Discinaceae phylogenomics.</title>
        <authorList>
            <person name="Dirks A.C."/>
            <person name="James T.Y."/>
        </authorList>
    </citation>
    <scope>NUCLEOTIDE SEQUENCE [LARGE SCALE GENOMIC DNA]</scope>
    <source>
        <strain evidence="6 7">ACD0624</strain>
    </source>
</reference>
<dbReference type="InterPro" id="IPR058923">
    <property type="entry name" value="RCC1-like_dom"/>
</dbReference>
<evidence type="ECO:0000256" key="2">
    <source>
        <dbReference type="ARBA" id="ARBA00022737"/>
    </source>
</evidence>
<dbReference type="Proteomes" id="UP001447188">
    <property type="component" value="Unassembled WGS sequence"/>
</dbReference>
<dbReference type="PROSITE" id="PS50012">
    <property type="entry name" value="RCC1_3"/>
    <property type="match status" value="7"/>
</dbReference>
<feature type="compositionally biased region" description="Low complexity" evidence="4">
    <location>
        <begin position="40"/>
        <end position="52"/>
    </location>
</feature>
<dbReference type="InterPro" id="IPR051553">
    <property type="entry name" value="Ran_GTPase-activating"/>
</dbReference>
<accession>A0ABR3GEI6</accession>
<feature type="compositionally biased region" description="Low complexity" evidence="4">
    <location>
        <begin position="97"/>
        <end position="107"/>
    </location>
</feature>
<feature type="compositionally biased region" description="Acidic residues" evidence="4">
    <location>
        <begin position="224"/>
        <end position="234"/>
    </location>
</feature>
<gene>
    <name evidence="6" type="ORF">Q9L58_006798</name>
</gene>
<feature type="region of interest" description="Disordered" evidence="4">
    <location>
        <begin position="1"/>
        <end position="132"/>
    </location>
</feature>
<feature type="compositionally biased region" description="Basic and acidic residues" evidence="4">
    <location>
        <begin position="214"/>
        <end position="223"/>
    </location>
</feature>
<evidence type="ECO:0000313" key="6">
    <source>
        <dbReference type="EMBL" id="KAL0634261.1"/>
    </source>
</evidence>
<feature type="domain" description="RCC1-like" evidence="5">
    <location>
        <begin position="141"/>
        <end position="552"/>
    </location>
</feature>
<dbReference type="PRINTS" id="PR00633">
    <property type="entry name" value="RCCNDNSATION"/>
</dbReference>
<dbReference type="Gene3D" id="2.130.10.30">
    <property type="entry name" value="Regulator of chromosome condensation 1/beta-lactamase-inhibitor protein II"/>
    <property type="match status" value="1"/>
</dbReference>
<keyword evidence="7" id="KW-1185">Reference proteome</keyword>
<dbReference type="InterPro" id="IPR000408">
    <property type="entry name" value="Reg_chr_condens"/>
</dbReference>
<comment type="caution">
    <text evidence="6">The sequence shown here is derived from an EMBL/GenBank/DDBJ whole genome shotgun (WGS) entry which is preliminary data.</text>
</comment>
<evidence type="ECO:0000256" key="4">
    <source>
        <dbReference type="SAM" id="MobiDB-lite"/>
    </source>
</evidence>